<proteinExistence type="predicted"/>
<reference evidence="2 3" key="1">
    <citation type="journal article" date="2017" name="Nat. Commun.">
        <title>Genome assembly with in vitro proximity ligation data and whole-genome triplication in lettuce.</title>
        <authorList>
            <person name="Reyes-Chin-Wo S."/>
            <person name="Wang Z."/>
            <person name="Yang X."/>
            <person name="Kozik A."/>
            <person name="Arikit S."/>
            <person name="Song C."/>
            <person name="Xia L."/>
            <person name="Froenicke L."/>
            <person name="Lavelle D.O."/>
            <person name="Truco M.J."/>
            <person name="Xia R."/>
            <person name="Zhu S."/>
            <person name="Xu C."/>
            <person name="Xu H."/>
            <person name="Xu X."/>
            <person name="Cox K."/>
            <person name="Korf I."/>
            <person name="Meyers B.C."/>
            <person name="Michelmore R.W."/>
        </authorList>
    </citation>
    <scope>NUCLEOTIDE SEQUENCE [LARGE SCALE GENOMIC DNA]</scope>
    <source>
        <strain evidence="3">cv. Salinas</strain>
        <tissue evidence="2">Seedlings</tissue>
    </source>
</reference>
<keyword evidence="1" id="KW-0812">Transmembrane</keyword>
<evidence type="ECO:0000313" key="2">
    <source>
        <dbReference type="EMBL" id="KAJ0202999.1"/>
    </source>
</evidence>
<accession>A0A9R1XA37</accession>
<organism evidence="2 3">
    <name type="scientific">Lactuca sativa</name>
    <name type="common">Garden lettuce</name>
    <dbReference type="NCBI Taxonomy" id="4236"/>
    <lineage>
        <taxon>Eukaryota</taxon>
        <taxon>Viridiplantae</taxon>
        <taxon>Streptophyta</taxon>
        <taxon>Embryophyta</taxon>
        <taxon>Tracheophyta</taxon>
        <taxon>Spermatophyta</taxon>
        <taxon>Magnoliopsida</taxon>
        <taxon>eudicotyledons</taxon>
        <taxon>Gunneridae</taxon>
        <taxon>Pentapetalae</taxon>
        <taxon>asterids</taxon>
        <taxon>campanulids</taxon>
        <taxon>Asterales</taxon>
        <taxon>Asteraceae</taxon>
        <taxon>Cichorioideae</taxon>
        <taxon>Cichorieae</taxon>
        <taxon>Lactucinae</taxon>
        <taxon>Lactuca</taxon>
    </lineage>
</organism>
<name>A0A9R1XA37_LACSA</name>
<gene>
    <name evidence="2" type="ORF">LSAT_V11C500273920</name>
</gene>
<sequence>MKTYAIVLIVCASVTAIAILLCFLCKFSHRKTKTKLPVPPIRAARDLEIGKTTTTTTKKDAGVVILAGVAAAVIVSASGGGGCGSGGGCGGGGCGGGGCGG</sequence>
<dbReference type="AlphaFoldDB" id="A0A9R1XA37"/>
<dbReference type="OrthoDB" id="1748016at2759"/>
<dbReference type="EMBL" id="NBSK02000005">
    <property type="protein sequence ID" value="KAJ0202999.1"/>
    <property type="molecule type" value="Genomic_DNA"/>
</dbReference>
<evidence type="ECO:0000256" key="1">
    <source>
        <dbReference type="SAM" id="Phobius"/>
    </source>
</evidence>
<keyword evidence="1" id="KW-0472">Membrane</keyword>
<feature type="transmembrane region" description="Helical" evidence="1">
    <location>
        <begin position="6"/>
        <end position="25"/>
    </location>
</feature>
<protein>
    <submittedName>
        <fullName evidence="2">Uncharacterized protein</fullName>
    </submittedName>
</protein>
<evidence type="ECO:0000313" key="3">
    <source>
        <dbReference type="Proteomes" id="UP000235145"/>
    </source>
</evidence>
<keyword evidence="1" id="KW-1133">Transmembrane helix</keyword>
<keyword evidence="3" id="KW-1185">Reference proteome</keyword>
<dbReference type="Proteomes" id="UP000235145">
    <property type="component" value="Unassembled WGS sequence"/>
</dbReference>
<dbReference type="Gramene" id="rna-gnl|WGS:NBSK|LSAT_5X125660_mrna">
    <property type="protein sequence ID" value="cds-PLY91309.1"/>
    <property type="gene ID" value="gene-LSAT_5X125660"/>
</dbReference>
<comment type="caution">
    <text evidence="2">The sequence shown here is derived from an EMBL/GenBank/DDBJ whole genome shotgun (WGS) entry which is preliminary data.</text>
</comment>